<dbReference type="GO" id="GO:0015035">
    <property type="term" value="F:protein-disulfide reductase activity"/>
    <property type="evidence" value="ECO:0007669"/>
    <property type="project" value="EnsemblFungi"/>
</dbReference>
<feature type="region of interest" description="Disordered" evidence="13">
    <location>
        <begin position="513"/>
        <end position="545"/>
    </location>
</feature>
<dbReference type="Proteomes" id="UP000006310">
    <property type="component" value="Chromosome 3"/>
</dbReference>
<protein>
    <recommendedName>
        <fullName evidence="11">Protein disulfide-isomerase</fullName>
        <ecNumber evidence="4">5.3.4.1</ecNumber>
    </recommendedName>
</protein>
<keyword evidence="17" id="KW-1185">Reference proteome</keyword>
<comment type="catalytic activity">
    <reaction evidence="1">
        <text>Catalyzes the rearrangement of -S-S- bonds in proteins.</text>
        <dbReference type="EC" id="5.3.4.1"/>
    </reaction>
</comment>
<keyword evidence="6" id="KW-0677">Repeat</keyword>
<evidence type="ECO:0000256" key="9">
    <source>
        <dbReference type="ARBA" id="ARBA00023235"/>
    </source>
</evidence>
<evidence type="ECO:0000256" key="11">
    <source>
        <dbReference type="ARBA" id="ARBA00039846"/>
    </source>
</evidence>
<gene>
    <name evidence="16" type="primary">KNAG0C00380</name>
    <name evidence="16" type="ordered locus">KNAG_0C00380</name>
</gene>
<keyword evidence="5 14" id="KW-0732">Signal</keyword>
<evidence type="ECO:0000256" key="4">
    <source>
        <dbReference type="ARBA" id="ARBA00012723"/>
    </source>
</evidence>
<dbReference type="AlphaFoldDB" id="J7RW07"/>
<dbReference type="GO" id="GO:1900103">
    <property type="term" value="P:positive regulation of endoplasmic reticulum unfolded protein response"/>
    <property type="evidence" value="ECO:0007669"/>
    <property type="project" value="EnsemblFungi"/>
</dbReference>
<evidence type="ECO:0000256" key="14">
    <source>
        <dbReference type="SAM" id="SignalP"/>
    </source>
</evidence>
<evidence type="ECO:0000256" key="10">
    <source>
        <dbReference type="ARBA" id="ARBA00023284"/>
    </source>
</evidence>
<dbReference type="SUPFAM" id="SSF52833">
    <property type="entry name" value="Thioredoxin-like"/>
    <property type="match status" value="4"/>
</dbReference>
<evidence type="ECO:0000313" key="17">
    <source>
        <dbReference type="Proteomes" id="UP000006310"/>
    </source>
</evidence>
<feature type="disulfide bond" description="Redox-active" evidence="12">
    <location>
        <begin position="66"/>
        <end position="69"/>
    </location>
</feature>
<evidence type="ECO:0000256" key="8">
    <source>
        <dbReference type="ARBA" id="ARBA00023157"/>
    </source>
</evidence>
<dbReference type="InterPro" id="IPR013766">
    <property type="entry name" value="Thioredoxin_domain"/>
</dbReference>
<evidence type="ECO:0000256" key="5">
    <source>
        <dbReference type="ARBA" id="ARBA00022729"/>
    </source>
</evidence>
<dbReference type="EC" id="5.3.4.1" evidence="4"/>
<dbReference type="GO" id="GO:0003756">
    <property type="term" value="F:protein disulfide isomerase activity"/>
    <property type="evidence" value="ECO:0007669"/>
    <property type="project" value="UniProtKB-EC"/>
</dbReference>
<keyword evidence="10 12" id="KW-0676">Redox-active center</keyword>
<dbReference type="FunFam" id="3.40.30.10:FF:000154">
    <property type="entry name" value="Protein disulfide-isomerase"/>
    <property type="match status" value="1"/>
</dbReference>
<dbReference type="GO" id="GO:0106055">
    <property type="term" value="C:mannosyl-oligosaccharide 1,2-alpha-mannosidase complex"/>
    <property type="evidence" value="ECO:0007669"/>
    <property type="project" value="EnsemblFungi"/>
</dbReference>
<dbReference type="Pfam" id="PF00085">
    <property type="entry name" value="Thioredoxin"/>
    <property type="match status" value="2"/>
</dbReference>
<dbReference type="EMBL" id="HE978316">
    <property type="protein sequence ID" value="CCK69152.1"/>
    <property type="molecule type" value="Genomic_DNA"/>
</dbReference>
<dbReference type="InterPro" id="IPR036249">
    <property type="entry name" value="Thioredoxin-like_sf"/>
</dbReference>
<dbReference type="PROSITE" id="PS51352">
    <property type="entry name" value="THIOREDOXIN_2"/>
    <property type="match status" value="2"/>
</dbReference>
<comment type="similarity">
    <text evidence="3">Belongs to the protein disulfide isomerase family.</text>
</comment>
<dbReference type="PRINTS" id="PR00421">
    <property type="entry name" value="THIOREDOXIN"/>
</dbReference>
<dbReference type="KEGG" id="kng:KNAG_0C00380"/>
<organism evidence="16 17">
    <name type="scientific">Huiozyma naganishii (strain ATCC MYA-139 / BCRC 22969 / CBS 8797 / KCTC 17520 / NBRC 10181 / NCYC 3082 / Yp74L-3)</name>
    <name type="common">Yeast</name>
    <name type="synonym">Kazachstania naganishii</name>
    <dbReference type="NCBI Taxonomy" id="1071383"/>
    <lineage>
        <taxon>Eukaryota</taxon>
        <taxon>Fungi</taxon>
        <taxon>Dikarya</taxon>
        <taxon>Ascomycota</taxon>
        <taxon>Saccharomycotina</taxon>
        <taxon>Saccharomycetes</taxon>
        <taxon>Saccharomycetales</taxon>
        <taxon>Saccharomycetaceae</taxon>
        <taxon>Huiozyma</taxon>
    </lineage>
</organism>
<evidence type="ECO:0000256" key="1">
    <source>
        <dbReference type="ARBA" id="ARBA00001182"/>
    </source>
</evidence>
<dbReference type="GO" id="GO:0034976">
    <property type="term" value="P:response to endoplasmic reticulum stress"/>
    <property type="evidence" value="ECO:0007669"/>
    <property type="project" value="TreeGrafter"/>
</dbReference>
<feature type="chain" id="PRO_5003797331" description="Protein disulfide-isomerase" evidence="14">
    <location>
        <begin position="21"/>
        <end position="545"/>
    </location>
</feature>
<feature type="domain" description="Thioredoxin" evidence="15">
    <location>
        <begin position="364"/>
        <end position="496"/>
    </location>
</feature>
<dbReference type="PROSITE" id="PS00194">
    <property type="entry name" value="THIOREDOXIN_1"/>
    <property type="match status" value="2"/>
</dbReference>
<feature type="disulfide bond" description="Redox-active" evidence="12">
    <location>
        <begin position="414"/>
        <end position="417"/>
    </location>
</feature>
<dbReference type="RefSeq" id="XP_022463398.1">
    <property type="nucleotide sequence ID" value="XM_022606732.1"/>
</dbReference>
<dbReference type="FunFam" id="3.40.30.10:FF:000017">
    <property type="entry name" value="Protein disulfide-isomerase A4"/>
    <property type="match status" value="1"/>
</dbReference>
<comment type="subcellular location">
    <subcellularLocation>
        <location evidence="2">Endoplasmic reticulum lumen</location>
    </subcellularLocation>
</comment>
<dbReference type="InterPro" id="IPR017937">
    <property type="entry name" value="Thioredoxin_CS"/>
</dbReference>
<evidence type="ECO:0000256" key="2">
    <source>
        <dbReference type="ARBA" id="ARBA00004319"/>
    </source>
</evidence>
<dbReference type="FunFam" id="3.40.30.10:FF:000139">
    <property type="entry name" value="Protein disulfide-isomerase"/>
    <property type="match status" value="1"/>
</dbReference>
<keyword evidence="8 12" id="KW-1015">Disulfide bond</keyword>
<accession>J7RW07</accession>
<dbReference type="OrthoDB" id="427280at2759"/>
<dbReference type="PANTHER" id="PTHR18929:SF132">
    <property type="entry name" value="PROTEIN DISULFIDE-ISOMERASE A3"/>
    <property type="match status" value="1"/>
</dbReference>
<name>J7RW07_HUIN7</name>
<dbReference type="eggNOG" id="KOG0190">
    <property type="taxonomic scope" value="Eukaryota"/>
</dbReference>
<reference evidence="16 17" key="1">
    <citation type="journal article" date="2011" name="Proc. Natl. Acad. Sci. U.S.A.">
        <title>Evolutionary erosion of yeast sex chromosomes by mating-type switching accidents.</title>
        <authorList>
            <person name="Gordon J.L."/>
            <person name="Armisen D."/>
            <person name="Proux-Wera E."/>
            <person name="Oheigeartaigh S.S."/>
            <person name="Byrne K.P."/>
            <person name="Wolfe K.H."/>
        </authorList>
    </citation>
    <scope>NUCLEOTIDE SEQUENCE [LARGE SCALE GENOMIC DNA]</scope>
    <source>
        <strain evidence="17">ATCC MYA-139 / BCRC 22969 / CBS 8797 / CCRC 22969 / KCTC 17520 / NBRC 10181 / NCYC 3082</strain>
    </source>
</reference>
<dbReference type="NCBIfam" id="TIGR01130">
    <property type="entry name" value="ER_PDI_fam"/>
    <property type="match status" value="1"/>
</dbReference>
<keyword evidence="7" id="KW-0256">Endoplasmic reticulum</keyword>
<evidence type="ECO:0000256" key="3">
    <source>
        <dbReference type="ARBA" id="ARBA00006347"/>
    </source>
</evidence>
<dbReference type="OMA" id="FFGMKKD"/>
<dbReference type="CDD" id="cd02995">
    <property type="entry name" value="PDI_a_PDI_a'_C"/>
    <property type="match status" value="1"/>
</dbReference>
<dbReference type="PANTHER" id="PTHR18929">
    <property type="entry name" value="PROTEIN DISULFIDE ISOMERASE"/>
    <property type="match status" value="1"/>
</dbReference>
<feature type="domain" description="Thioredoxin" evidence="15">
    <location>
        <begin position="17"/>
        <end position="142"/>
    </location>
</feature>
<dbReference type="GeneID" id="34524832"/>
<dbReference type="GO" id="GO:0006457">
    <property type="term" value="P:protein folding"/>
    <property type="evidence" value="ECO:0007669"/>
    <property type="project" value="EnsemblFungi"/>
</dbReference>
<evidence type="ECO:0000256" key="6">
    <source>
        <dbReference type="ARBA" id="ARBA00022737"/>
    </source>
</evidence>
<sequence length="545" mass="59850">MLLDKKLLLSVATLVAQTLGQPQAAAGAGNAVAPDDSHVVKLGGDEFDQFVKENPLFLAEFFAPWCGHCKNLAPEYVEAAETLLDENIPLVQLDCEDNREFCMGLQIPGYPTLKVYKNGSSKDYQGGRTAQSIVSYMRKQSLPTVQVVQEETVLKELVRNATIPVVVDTGAKGVNATFYNVADKLADDCIFVSLDSSAKKTMPEASVLLFAADAQEEAKPFVFDGDLAQVAKNSTLLENWIKQESVPYFGDVNGNTFEMYVESGKPLAYFFYTSEDEREEYAKFFTQLGEKHRGVINFAGLDASKYGKHAENLNMKEQFPLFVVHNVSSNLKYGMPQMDDAKFAELSRPLKLKTKDITNFVDQVLAGKAEPIIKSEPVPETQDSNVHKLVAKTHNEITSDPKKDVFVKYYAPWCGHCKKLAPIFEEMADIYAQDKTAAGNVVVAEVDCTLNDISDVDIVGFPTMILYPAGKNSTPVVYEGSRSLEDMMQFIHENGANDVDGLAISKKIAAESQAEEASESKAAHQSKSTKPAAKSAAADVEHDEL</sequence>
<evidence type="ECO:0000259" key="15">
    <source>
        <dbReference type="PROSITE" id="PS51352"/>
    </source>
</evidence>
<dbReference type="InterPro" id="IPR005792">
    <property type="entry name" value="Prot_disulphide_isomerase"/>
</dbReference>
<evidence type="ECO:0000313" key="16">
    <source>
        <dbReference type="EMBL" id="CCK69152.1"/>
    </source>
</evidence>
<dbReference type="CDD" id="cd02961">
    <property type="entry name" value="PDI_a_family"/>
    <property type="match status" value="1"/>
</dbReference>
<evidence type="ECO:0000256" key="13">
    <source>
        <dbReference type="SAM" id="MobiDB-lite"/>
    </source>
</evidence>
<evidence type="ECO:0000256" key="7">
    <source>
        <dbReference type="ARBA" id="ARBA00022824"/>
    </source>
</evidence>
<dbReference type="Gene3D" id="3.40.30.10">
    <property type="entry name" value="Glutaredoxin"/>
    <property type="match status" value="4"/>
</dbReference>
<dbReference type="HOGENOM" id="CLU_025879_5_0_1"/>
<dbReference type="Pfam" id="PF13848">
    <property type="entry name" value="Thioredoxin_6"/>
    <property type="match status" value="1"/>
</dbReference>
<keyword evidence="9" id="KW-0413">Isomerase</keyword>
<evidence type="ECO:0000256" key="12">
    <source>
        <dbReference type="PIRSR" id="PIRSR605792-51"/>
    </source>
</evidence>
<feature type="signal peptide" evidence="14">
    <location>
        <begin position="1"/>
        <end position="20"/>
    </location>
</feature>
<feature type="compositionally biased region" description="Low complexity" evidence="13">
    <location>
        <begin position="523"/>
        <end position="538"/>
    </location>
</feature>
<dbReference type="GO" id="GO:0051082">
    <property type="term" value="F:unfolded protein binding"/>
    <property type="evidence" value="ECO:0007669"/>
    <property type="project" value="EnsemblFungi"/>
</dbReference>
<dbReference type="CDD" id="cd02982">
    <property type="entry name" value="PDI_b'_family"/>
    <property type="match status" value="1"/>
</dbReference>
<dbReference type="STRING" id="1071383.J7RW07"/>
<reference evidence="17" key="2">
    <citation type="submission" date="2012-08" db="EMBL/GenBank/DDBJ databases">
        <title>Genome sequence of Kazachstania naganishii.</title>
        <authorList>
            <person name="Gordon J.L."/>
            <person name="Armisen D."/>
            <person name="Proux-Wera E."/>
            <person name="OhEigeartaigh S.S."/>
            <person name="Byrne K.P."/>
            <person name="Wolfe K.H."/>
        </authorList>
    </citation>
    <scope>NUCLEOTIDE SEQUENCE [LARGE SCALE GENOMIC DNA]</scope>
    <source>
        <strain evidence="17">ATCC MYA-139 / BCRC 22969 / CBS 8797 / CCRC 22969 / KCTC 17520 / NBRC 10181 / NCYC 3082</strain>
    </source>
</reference>
<proteinExistence type="inferred from homology"/>